<protein>
    <recommendedName>
        <fullName evidence="1">Integrase catalytic domain-containing protein</fullName>
    </recommendedName>
</protein>
<dbReference type="GO" id="GO:0003676">
    <property type="term" value="F:nucleic acid binding"/>
    <property type="evidence" value="ECO:0007669"/>
    <property type="project" value="InterPro"/>
</dbReference>
<dbReference type="InterPro" id="IPR001584">
    <property type="entry name" value="Integrase_cat-core"/>
</dbReference>
<feature type="domain" description="Integrase catalytic" evidence="1">
    <location>
        <begin position="258"/>
        <end position="439"/>
    </location>
</feature>
<accession>A0A3P7N506</accession>
<dbReference type="InterPro" id="IPR041588">
    <property type="entry name" value="Integrase_H2C2"/>
</dbReference>
<dbReference type="AlphaFoldDB" id="A0A3P7N506"/>
<reference evidence="2 3" key="1">
    <citation type="submission" date="2018-11" db="EMBL/GenBank/DDBJ databases">
        <authorList>
            <consortium name="Pathogen Informatics"/>
        </authorList>
    </citation>
    <scope>NUCLEOTIDE SEQUENCE [LARGE SCALE GENOMIC DNA]</scope>
</reference>
<sequence length="468" mass="53631">MGSRGTCNCAFLPKWLRGPDFLVRPESEWPAQPSLVQPEDFEFKRTTAQVHVLSKCGSLYKLVNRFSSWTRLQRAVVWLLRFKQYIIVSAGKAPEETLVRGNIRVTEVRQATDGSKKYVQCQGFTQELIIFQSTQMDIDGRRKAVRSSGLTRLCPVLINGTMRVGGCLNYSSYHESFKHPVILPNRHPVTDLIINNFHELEGHCGRAEVLGAIRPKFWIVKGSVSVKRVIGACLSCWCKFRPPQGQIMAPLPLQRTEVGWYPFKCVGVDYFGPFMTKRGWSYEKRYGCLISCLQIRAVHLEMAFCLSTDSFLQCVMRFVNKRGKPTDIYSDNGTNFVESVRELRSDLKRWDQRLLPSEIQWHINPPAASHRGGVWERVIGSVRRILISPCNEQCVNDERLYTLFVQADRILNNRPLIPPASHSNDLEPLTPNSLVLIRNSLELPRTDTLVTQYHAGWKQVHYFAGVFW</sequence>
<dbReference type="PANTHER" id="PTHR47331">
    <property type="entry name" value="PHD-TYPE DOMAIN-CONTAINING PROTEIN"/>
    <property type="match status" value="1"/>
</dbReference>
<name>A0A3P7N506_DIBLA</name>
<organism evidence="2 3">
    <name type="scientific">Dibothriocephalus latus</name>
    <name type="common">Fish tapeworm</name>
    <name type="synonym">Diphyllobothrium latum</name>
    <dbReference type="NCBI Taxonomy" id="60516"/>
    <lineage>
        <taxon>Eukaryota</taxon>
        <taxon>Metazoa</taxon>
        <taxon>Spiralia</taxon>
        <taxon>Lophotrochozoa</taxon>
        <taxon>Platyhelminthes</taxon>
        <taxon>Cestoda</taxon>
        <taxon>Eucestoda</taxon>
        <taxon>Diphyllobothriidea</taxon>
        <taxon>Diphyllobothriidae</taxon>
        <taxon>Dibothriocephalus</taxon>
    </lineage>
</organism>
<dbReference type="InterPro" id="IPR036397">
    <property type="entry name" value="RNaseH_sf"/>
</dbReference>
<dbReference type="PROSITE" id="PS50994">
    <property type="entry name" value="INTEGRASE"/>
    <property type="match status" value="1"/>
</dbReference>
<dbReference type="Pfam" id="PF17921">
    <property type="entry name" value="Integrase_H2C2"/>
    <property type="match status" value="1"/>
</dbReference>
<dbReference type="Gene3D" id="3.30.420.10">
    <property type="entry name" value="Ribonuclease H-like superfamily/Ribonuclease H"/>
    <property type="match status" value="1"/>
</dbReference>
<dbReference type="SUPFAM" id="SSF53098">
    <property type="entry name" value="Ribonuclease H-like"/>
    <property type="match status" value="1"/>
</dbReference>
<proteinExistence type="predicted"/>
<keyword evidence="3" id="KW-1185">Reference proteome</keyword>
<gene>
    <name evidence="2" type="ORF">DILT_LOCUS15813</name>
</gene>
<dbReference type="Proteomes" id="UP000281553">
    <property type="component" value="Unassembled WGS sequence"/>
</dbReference>
<dbReference type="EMBL" id="UYRU01081223">
    <property type="protein sequence ID" value="VDN31713.1"/>
    <property type="molecule type" value="Genomic_DNA"/>
</dbReference>
<evidence type="ECO:0000259" key="1">
    <source>
        <dbReference type="PROSITE" id="PS50994"/>
    </source>
</evidence>
<dbReference type="GO" id="GO:0015074">
    <property type="term" value="P:DNA integration"/>
    <property type="evidence" value="ECO:0007669"/>
    <property type="project" value="InterPro"/>
</dbReference>
<dbReference type="PANTHER" id="PTHR47331:SF1">
    <property type="entry name" value="GAG-LIKE PROTEIN"/>
    <property type="match status" value="1"/>
</dbReference>
<evidence type="ECO:0000313" key="3">
    <source>
        <dbReference type="Proteomes" id="UP000281553"/>
    </source>
</evidence>
<evidence type="ECO:0000313" key="2">
    <source>
        <dbReference type="EMBL" id="VDN31713.1"/>
    </source>
</evidence>
<dbReference type="OrthoDB" id="10066543at2759"/>
<dbReference type="InterPro" id="IPR012337">
    <property type="entry name" value="RNaseH-like_sf"/>
</dbReference>